<sequence length="83" mass="9276">HKSSIRSPSQEVDTAYVDPQHSSLVTVPIVDTTPPKVIESPNRNPEDDRSMDAEPFEPILSDEDICDDLEGNSYIDAEYDVNE</sequence>
<reference evidence="2" key="1">
    <citation type="journal article" date="2013" name="BMC Genomics">
        <title>Unscrambling butterfly oogenesis.</title>
        <authorList>
            <person name="Carter J.M."/>
            <person name="Baker S.C."/>
            <person name="Pink R."/>
            <person name="Carter D.R."/>
            <person name="Collins A."/>
            <person name="Tomlin J."/>
            <person name="Gibbs M."/>
            <person name="Breuker C.J."/>
        </authorList>
    </citation>
    <scope>NUCLEOTIDE SEQUENCE</scope>
    <source>
        <tissue evidence="2">Ovary</tissue>
    </source>
</reference>
<protein>
    <submittedName>
        <fullName evidence="2">Uncharacterized protein</fullName>
    </submittedName>
</protein>
<evidence type="ECO:0000313" key="2">
    <source>
        <dbReference type="EMBL" id="JAA89648.1"/>
    </source>
</evidence>
<feature type="non-terminal residue" evidence="2">
    <location>
        <position position="83"/>
    </location>
</feature>
<organism evidence="2">
    <name type="scientific">Pararge aegeria</name>
    <name type="common">speckled wood butterfly</name>
    <dbReference type="NCBI Taxonomy" id="116150"/>
    <lineage>
        <taxon>Eukaryota</taxon>
        <taxon>Metazoa</taxon>
        <taxon>Ecdysozoa</taxon>
        <taxon>Arthropoda</taxon>
        <taxon>Hexapoda</taxon>
        <taxon>Insecta</taxon>
        <taxon>Pterygota</taxon>
        <taxon>Neoptera</taxon>
        <taxon>Endopterygota</taxon>
        <taxon>Lepidoptera</taxon>
        <taxon>Glossata</taxon>
        <taxon>Ditrysia</taxon>
        <taxon>Papilionoidea</taxon>
        <taxon>Nymphalidae</taxon>
        <taxon>Satyrinae</taxon>
        <taxon>Satyrini</taxon>
        <taxon>Parargina</taxon>
        <taxon>Pararge</taxon>
    </lineage>
</organism>
<feature type="compositionally biased region" description="Polar residues" evidence="1">
    <location>
        <begin position="1"/>
        <end position="12"/>
    </location>
</feature>
<proteinExistence type="predicted"/>
<dbReference type="AlphaFoldDB" id="S4PIM6"/>
<feature type="region of interest" description="Disordered" evidence="1">
    <location>
        <begin position="33"/>
        <end position="56"/>
    </location>
</feature>
<accession>S4PIM6</accession>
<feature type="region of interest" description="Disordered" evidence="1">
    <location>
        <begin position="1"/>
        <end position="20"/>
    </location>
</feature>
<evidence type="ECO:0000256" key="1">
    <source>
        <dbReference type="SAM" id="MobiDB-lite"/>
    </source>
</evidence>
<dbReference type="EMBL" id="GAIX01002912">
    <property type="protein sequence ID" value="JAA89648.1"/>
    <property type="molecule type" value="Transcribed_RNA"/>
</dbReference>
<feature type="non-terminal residue" evidence="2">
    <location>
        <position position="1"/>
    </location>
</feature>
<reference evidence="2" key="2">
    <citation type="submission" date="2013-05" db="EMBL/GenBank/DDBJ databases">
        <authorList>
            <person name="Carter J.-M."/>
            <person name="Baker S.C."/>
            <person name="Pink R."/>
            <person name="Carter D.R.F."/>
            <person name="Collins A."/>
            <person name="Tomlin J."/>
            <person name="Gibbs M."/>
            <person name="Breuker C.J."/>
        </authorList>
    </citation>
    <scope>NUCLEOTIDE SEQUENCE</scope>
    <source>
        <tissue evidence="2">Ovary</tissue>
    </source>
</reference>
<name>S4PIM6_9NEOP</name>